<accession>A0A0E9WKG7</accession>
<dbReference type="AlphaFoldDB" id="A0A0E9WKG7"/>
<organism evidence="1">
    <name type="scientific">Anguilla anguilla</name>
    <name type="common">European freshwater eel</name>
    <name type="synonym">Muraena anguilla</name>
    <dbReference type="NCBI Taxonomy" id="7936"/>
    <lineage>
        <taxon>Eukaryota</taxon>
        <taxon>Metazoa</taxon>
        <taxon>Chordata</taxon>
        <taxon>Craniata</taxon>
        <taxon>Vertebrata</taxon>
        <taxon>Euteleostomi</taxon>
        <taxon>Actinopterygii</taxon>
        <taxon>Neopterygii</taxon>
        <taxon>Teleostei</taxon>
        <taxon>Anguilliformes</taxon>
        <taxon>Anguillidae</taxon>
        <taxon>Anguilla</taxon>
    </lineage>
</organism>
<reference evidence="1" key="2">
    <citation type="journal article" date="2015" name="Fish Shellfish Immunol.">
        <title>Early steps in the European eel (Anguilla anguilla)-Vibrio vulnificus interaction in the gills: Role of the RtxA13 toxin.</title>
        <authorList>
            <person name="Callol A."/>
            <person name="Pajuelo D."/>
            <person name="Ebbesson L."/>
            <person name="Teles M."/>
            <person name="MacKenzie S."/>
            <person name="Amaro C."/>
        </authorList>
    </citation>
    <scope>NUCLEOTIDE SEQUENCE</scope>
</reference>
<protein>
    <submittedName>
        <fullName evidence="1">Uncharacterized protein</fullName>
    </submittedName>
</protein>
<name>A0A0E9WKG7_ANGAN</name>
<proteinExistence type="predicted"/>
<dbReference type="EMBL" id="GBXM01017735">
    <property type="protein sequence ID" value="JAH90842.1"/>
    <property type="molecule type" value="Transcribed_RNA"/>
</dbReference>
<evidence type="ECO:0000313" key="1">
    <source>
        <dbReference type="EMBL" id="JAH90842.1"/>
    </source>
</evidence>
<sequence length="45" mass="5453">MKFLCTRSIIWRERKKINHWSSRNMGKCHYRNRTGDGIKTVSEMP</sequence>
<reference evidence="1" key="1">
    <citation type="submission" date="2014-11" db="EMBL/GenBank/DDBJ databases">
        <authorList>
            <person name="Amaro Gonzalez C."/>
        </authorList>
    </citation>
    <scope>NUCLEOTIDE SEQUENCE</scope>
</reference>